<evidence type="ECO:0000256" key="7">
    <source>
        <dbReference type="HAMAP-Rule" id="MF_03145"/>
    </source>
</evidence>
<organism evidence="9 10">
    <name type="scientific">Podospora didyma</name>
    <dbReference type="NCBI Taxonomy" id="330526"/>
    <lineage>
        <taxon>Eukaryota</taxon>
        <taxon>Fungi</taxon>
        <taxon>Dikarya</taxon>
        <taxon>Ascomycota</taxon>
        <taxon>Pezizomycotina</taxon>
        <taxon>Sordariomycetes</taxon>
        <taxon>Sordariomycetidae</taxon>
        <taxon>Sordariales</taxon>
        <taxon>Podosporaceae</taxon>
        <taxon>Podospora</taxon>
    </lineage>
</organism>
<gene>
    <name evidence="7" type="primary">AAH1</name>
    <name evidence="9" type="ORF">B0H63DRAFT_137312</name>
</gene>
<dbReference type="GO" id="GO:0009117">
    <property type="term" value="P:nucleotide metabolic process"/>
    <property type="evidence" value="ECO:0007669"/>
    <property type="project" value="UniProtKB-KW"/>
</dbReference>
<comment type="caution">
    <text evidence="9">The sequence shown here is derived from an EMBL/GenBank/DDBJ whole genome shotgun (WGS) entry which is preliminary data.</text>
</comment>
<dbReference type="GO" id="GO:0005829">
    <property type="term" value="C:cytosol"/>
    <property type="evidence" value="ECO:0007669"/>
    <property type="project" value="TreeGrafter"/>
</dbReference>
<dbReference type="GO" id="GO:0009168">
    <property type="term" value="P:purine ribonucleoside monophosphate biosynthetic process"/>
    <property type="evidence" value="ECO:0007669"/>
    <property type="project" value="InterPro"/>
</dbReference>
<comment type="cofactor">
    <cofactor evidence="7">
        <name>Zn(2+)</name>
        <dbReference type="ChEBI" id="CHEBI:29105"/>
    </cofactor>
    <text evidence="7">Binds 1 zinc ion per subunit.</text>
</comment>
<dbReference type="InterPro" id="IPR006650">
    <property type="entry name" value="A/AMP_deam_AS"/>
</dbReference>
<comment type="subcellular location">
    <subcellularLocation>
        <location evidence="7">Cytoplasm</location>
    </subcellularLocation>
    <subcellularLocation>
        <location evidence="7">Nucleus</location>
    </subcellularLocation>
</comment>
<feature type="binding site" evidence="7">
    <location>
        <position position="297"/>
    </location>
    <ligand>
        <name>substrate</name>
    </ligand>
</feature>
<feature type="domain" description="Adenosine deaminase" evidence="8">
    <location>
        <begin position="14"/>
        <end position="350"/>
    </location>
</feature>
<dbReference type="GO" id="GO:0043103">
    <property type="term" value="P:hypoxanthine salvage"/>
    <property type="evidence" value="ECO:0007669"/>
    <property type="project" value="UniProtKB-UniRule"/>
</dbReference>
<evidence type="ECO:0000256" key="3">
    <source>
        <dbReference type="ARBA" id="ARBA00022801"/>
    </source>
</evidence>
<feature type="binding site" evidence="7">
    <location>
        <position position="19"/>
    </location>
    <ligand>
        <name>Zn(2+)</name>
        <dbReference type="ChEBI" id="CHEBI:29105"/>
        <note>catalytic</note>
    </ligand>
</feature>
<keyword evidence="1 7" id="KW-0963">Cytoplasm</keyword>
<feature type="site" description="Important for catalytic activity" evidence="7">
    <location>
        <position position="239"/>
    </location>
</feature>
<dbReference type="AlphaFoldDB" id="A0AAE0U0K9"/>
<comment type="similarity">
    <text evidence="7">Belongs to the metallo-dependent hydrolases superfamily. Adenosine and AMP deaminases family. Adenine deaminase type 2 subfamily.</text>
</comment>
<dbReference type="SUPFAM" id="SSF51556">
    <property type="entry name" value="Metallo-dependent hydrolases"/>
    <property type="match status" value="1"/>
</dbReference>
<feature type="binding site" evidence="7">
    <location>
        <position position="296"/>
    </location>
    <ligand>
        <name>Zn(2+)</name>
        <dbReference type="ChEBI" id="CHEBI:29105"/>
        <note>catalytic</note>
    </ligand>
</feature>
<evidence type="ECO:0000256" key="5">
    <source>
        <dbReference type="ARBA" id="ARBA00023080"/>
    </source>
</evidence>
<proteinExistence type="inferred from homology"/>
<keyword evidence="10" id="KW-1185">Reference proteome</keyword>
<keyword evidence="6 7" id="KW-0539">Nucleus</keyword>
<keyword evidence="4 7" id="KW-0862">Zinc</keyword>
<keyword evidence="2 7" id="KW-0479">Metal-binding</keyword>
<dbReference type="EC" id="3.5.4.2" evidence="7"/>
<dbReference type="InterPro" id="IPR006330">
    <property type="entry name" value="Ado/ade_deaminase"/>
</dbReference>
<sequence>MCKSPLHALLTSMPKCEHHLHLEGTLSCELLFSLAEANTIPLPSGPEFASPAALRARYAAFTSLDDFLAYYYIGFSVLLTASDFEQLTYAYLSRAAHENVRHAEIFFDPQGHTSRGVSVSAIVEGFQAAAKRAAQEFRITALLIPCLLRHLPVADSKACFESLVAAGHFDARKGGEAEPGFAGLGLCSTELSQPPAHWAEIFAAAKSKGIRRTVHAGEEGPARYVAAALADLGAMRIDHGVRAAEDDAVIEKLAEQGVLVTVCPVSNVCLRVAKSVAESPLSVFVDKGVKFSLNSDDPAYFGDHYIQDVYCAVEEAFGFSIEQWAKIVRDAVDGSWCTEERKAVIREEIDGGYCYGKLQGILRAF</sequence>
<evidence type="ECO:0000256" key="1">
    <source>
        <dbReference type="ARBA" id="ARBA00022490"/>
    </source>
</evidence>
<protein>
    <recommendedName>
        <fullName evidence="7">Adenine deaminase</fullName>
        <shortName evidence="7">ADE</shortName>
        <ecNumber evidence="7">3.5.4.2</ecNumber>
    </recommendedName>
    <alternativeName>
        <fullName evidence="7">Adenine aminohydrolase</fullName>
        <shortName evidence="7">AAH</shortName>
    </alternativeName>
</protein>
<dbReference type="Pfam" id="PF00962">
    <property type="entry name" value="A_deaminase"/>
    <property type="match status" value="1"/>
</dbReference>
<dbReference type="Gene3D" id="3.20.20.140">
    <property type="entry name" value="Metal-dependent hydrolases"/>
    <property type="match status" value="1"/>
</dbReference>
<name>A0AAE0U0K9_9PEZI</name>
<evidence type="ECO:0000259" key="8">
    <source>
        <dbReference type="Pfam" id="PF00962"/>
    </source>
</evidence>
<dbReference type="PANTHER" id="PTHR43114">
    <property type="entry name" value="ADENINE DEAMINASE"/>
    <property type="match status" value="1"/>
</dbReference>
<dbReference type="InterPro" id="IPR028892">
    <property type="entry name" value="ADE"/>
</dbReference>
<keyword evidence="3 7" id="KW-0378">Hydrolase</keyword>
<dbReference type="PROSITE" id="PS00485">
    <property type="entry name" value="A_DEAMINASE"/>
    <property type="match status" value="1"/>
</dbReference>
<evidence type="ECO:0000256" key="2">
    <source>
        <dbReference type="ARBA" id="ARBA00022723"/>
    </source>
</evidence>
<reference evidence="9" key="2">
    <citation type="submission" date="2023-06" db="EMBL/GenBank/DDBJ databases">
        <authorList>
            <consortium name="Lawrence Berkeley National Laboratory"/>
            <person name="Haridas S."/>
            <person name="Hensen N."/>
            <person name="Bonometti L."/>
            <person name="Westerberg I."/>
            <person name="Brannstrom I.O."/>
            <person name="Guillou S."/>
            <person name="Cros-Aarteil S."/>
            <person name="Calhoun S."/>
            <person name="Kuo A."/>
            <person name="Mondo S."/>
            <person name="Pangilinan J."/>
            <person name="Riley R."/>
            <person name="LaButti K."/>
            <person name="Andreopoulos B."/>
            <person name="Lipzen A."/>
            <person name="Chen C."/>
            <person name="Yanf M."/>
            <person name="Daum C."/>
            <person name="Ng V."/>
            <person name="Clum A."/>
            <person name="Steindorff A."/>
            <person name="Ohm R."/>
            <person name="Martin F."/>
            <person name="Silar P."/>
            <person name="Natvig D."/>
            <person name="Lalanne C."/>
            <person name="Gautier V."/>
            <person name="Ament-velasquez S.L."/>
            <person name="Kruys A."/>
            <person name="Hutchinson M.I."/>
            <person name="Powell A.J."/>
            <person name="Barry K."/>
            <person name="Miller A.N."/>
            <person name="Grigoriev I.V."/>
            <person name="Debuchy R."/>
            <person name="Gladieux P."/>
            <person name="Thoren M.H."/>
            <person name="Johannesson H."/>
        </authorList>
    </citation>
    <scope>NUCLEOTIDE SEQUENCE</scope>
    <source>
        <strain evidence="9">CBS 232.78</strain>
    </source>
</reference>
<dbReference type="InterPro" id="IPR032466">
    <property type="entry name" value="Metal_Hydrolase"/>
</dbReference>
<keyword evidence="5 7" id="KW-0546">Nucleotide metabolism</keyword>
<feature type="binding site" evidence="7">
    <location>
        <position position="215"/>
    </location>
    <ligand>
        <name>Zn(2+)</name>
        <dbReference type="ChEBI" id="CHEBI:29105"/>
        <note>catalytic</note>
    </ligand>
</feature>
<accession>A0AAE0U0K9</accession>
<comment type="function">
    <text evidence="7">Catalyzes the hydrolytic deamination of adenine to hypoxanthine. Plays an important role in the purine salvage pathway and in nitrogen catabolism.</text>
</comment>
<dbReference type="Proteomes" id="UP001285441">
    <property type="component" value="Unassembled WGS sequence"/>
</dbReference>
<dbReference type="InterPro" id="IPR001365">
    <property type="entry name" value="A_deaminase_dom"/>
</dbReference>
<feature type="binding site" evidence="7">
    <location>
        <position position="21"/>
    </location>
    <ligand>
        <name>Zn(2+)</name>
        <dbReference type="ChEBI" id="CHEBI:29105"/>
        <note>catalytic</note>
    </ligand>
</feature>
<evidence type="ECO:0000256" key="4">
    <source>
        <dbReference type="ARBA" id="ARBA00022833"/>
    </source>
</evidence>
<dbReference type="GO" id="GO:0000034">
    <property type="term" value="F:adenine deaminase activity"/>
    <property type="evidence" value="ECO:0007669"/>
    <property type="project" value="UniProtKB-UniRule"/>
</dbReference>
<evidence type="ECO:0000313" key="9">
    <source>
        <dbReference type="EMBL" id="KAK3386543.1"/>
    </source>
</evidence>
<feature type="active site" description="Proton donor" evidence="7">
    <location>
        <position position="218"/>
    </location>
</feature>
<dbReference type="NCBIfam" id="TIGR01430">
    <property type="entry name" value="aden_deam"/>
    <property type="match status" value="1"/>
</dbReference>
<dbReference type="EMBL" id="JAULSW010000003">
    <property type="protein sequence ID" value="KAK3386543.1"/>
    <property type="molecule type" value="Genomic_DNA"/>
</dbReference>
<comment type="catalytic activity">
    <reaction evidence="7">
        <text>adenine + H2O + H(+) = hypoxanthine + NH4(+)</text>
        <dbReference type="Rhea" id="RHEA:23688"/>
        <dbReference type="ChEBI" id="CHEBI:15377"/>
        <dbReference type="ChEBI" id="CHEBI:15378"/>
        <dbReference type="ChEBI" id="CHEBI:16708"/>
        <dbReference type="ChEBI" id="CHEBI:17368"/>
        <dbReference type="ChEBI" id="CHEBI:28938"/>
        <dbReference type="EC" id="3.5.4.2"/>
    </reaction>
</comment>
<evidence type="ECO:0000256" key="6">
    <source>
        <dbReference type="ARBA" id="ARBA00023242"/>
    </source>
</evidence>
<dbReference type="PANTHER" id="PTHR43114:SF6">
    <property type="entry name" value="ADENINE DEAMINASE"/>
    <property type="match status" value="1"/>
</dbReference>
<reference evidence="9" key="1">
    <citation type="journal article" date="2023" name="Mol. Phylogenet. Evol.">
        <title>Genome-scale phylogeny and comparative genomics of the fungal order Sordariales.</title>
        <authorList>
            <person name="Hensen N."/>
            <person name="Bonometti L."/>
            <person name="Westerberg I."/>
            <person name="Brannstrom I.O."/>
            <person name="Guillou S."/>
            <person name="Cros-Aarteil S."/>
            <person name="Calhoun S."/>
            <person name="Haridas S."/>
            <person name="Kuo A."/>
            <person name="Mondo S."/>
            <person name="Pangilinan J."/>
            <person name="Riley R."/>
            <person name="LaButti K."/>
            <person name="Andreopoulos B."/>
            <person name="Lipzen A."/>
            <person name="Chen C."/>
            <person name="Yan M."/>
            <person name="Daum C."/>
            <person name="Ng V."/>
            <person name="Clum A."/>
            <person name="Steindorff A."/>
            <person name="Ohm R.A."/>
            <person name="Martin F."/>
            <person name="Silar P."/>
            <person name="Natvig D.O."/>
            <person name="Lalanne C."/>
            <person name="Gautier V."/>
            <person name="Ament-Velasquez S.L."/>
            <person name="Kruys A."/>
            <person name="Hutchinson M.I."/>
            <person name="Powell A.J."/>
            <person name="Barry K."/>
            <person name="Miller A.N."/>
            <person name="Grigoriev I.V."/>
            <person name="Debuchy R."/>
            <person name="Gladieux P."/>
            <person name="Hiltunen Thoren M."/>
            <person name="Johannesson H."/>
        </authorList>
    </citation>
    <scope>NUCLEOTIDE SEQUENCE</scope>
    <source>
        <strain evidence="9">CBS 232.78</strain>
    </source>
</reference>
<dbReference type="HAMAP" id="MF_01962">
    <property type="entry name" value="Adenine_deaminase"/>
    <property type="match status" value="1"/>
</dbReference>
<dbReference type="GO" id="GO:0008270">
    <property type="term" value="F:zinc ion binding"/>
    <property type="evidence" value="ECO:0007669"/>
    <property type="project" value="UniProtKB-UniRule"/>
</dbReference>
<dbReference type="GO" id="GO:0005634">
    <property type="term" value="C:nucleus"/>
    <property type="evidence" value="ECO:0007669"/>
    <property type="project" value="UniProtKB-SubCell"/>
</dbReference>
<dbReference type="GO" id="GO:0006146">
    <property type="term" value="P:adenine catabolic process"/>
    <property type="evidence" value="ECO:0007669"/>
    <property type="project" value="UniProtKB-UniRule"/>
</dbReference>
<evidence type="ECO:0000313" key="10">
    <source>
        <dbReference type="Proteomes" id="UP001285441"/>
    </source>
</evidence>